<gene>
    <name evidence="3" type="ORF">ACFQWG_05445</name>
</gene>
<keyword evidence="2" id="KW-0732">Signal</keyword>
<dbReference type="Proteomes" id="UP001596527">
    <property type="component" value="Unassembled WGS sequence"/>
</dbReference>
<evidence type="ECO:0000313" key="3">
    <source>
        <dbReference type="EMBL" id="MFC7580653.1"/>
    </source>
</evidence>
<evidence type="ECO:0000313" key="4">
    <source>
        <dbReference type="Proteomes" id="UP001596527"/>
    </source>
</evidence>
<evidence type="ECO:0000256" key="2">
    <source>
        <dbReference type="SAM" id="SignalP"/>
    </source>
</evidence>
<organism evidence="3 4">
    <name type="scientific">Schaalia naturae</name>
    <dbReference type="NCBI Taxonomy" id="635203"/>
    <lineage>
        <taxon>Bacteria</taxon>
        <taxon>Bacillati</taxon>
        <taxon>Actinomycetota</taxon>
        <taxon>Actinomycetes</taxon>
        <taxon>Actinomycetales</taxon>
        <taxon>Actinomycetaceae</taxon>
        <taxon>Schaalia</taxon>
    </lineage>
</organism>
<feature type="signal peptide" evidence="2">
    <location>
        <begin position="1"/>
        <end position="30"/>
    </location>
</feature>
<reference evidence="4" key="1">
    <citation type="journal article" date="2019" name="Int. J. Syst. Evol. Microbiol.">
        <title>The Global Catalogue of Microorganisms (GCM) 10K type strain sequencing project: providing services to taxonomists for standard genome sequencing and annotation.</title>
        <authorList>
            <consortium name="The Broad Institute Genomics Platform"/>
            <consortium name="The Broad Institute Genome Sequencing Center for Infectious Disease"/>
            <person name="Wu L."/>
            <person name="Ma J."/>
        </authorList>
    </citation>
    <scope>NUCLEOTIDE SEQUENCE [LARGE SCALE GENOMIC DNA]</scope>
    <source>
        <strain evidence="4">CCUG 56698</strain>
    </source>
</reference>
<accession>A0ABW2SM20</accession>
<feature type="chain" id="PRO_5047501563" evidence="2">
    <location>
        <begin position="31"/>
        <end position="65"/>
    </location>
</feature>
<proteinExistence type="predicted"/>
<dbReference type="RefSeq" id="WP_380972910.1">
    <property type="nucleotide sequence ID" value="NZ_JBHTEF010000001.1"/>
</dbReference>
<keyword evidence="4" id="KW-1185">Reference proteome</keyword>
<sequence>MTARTRRAPGLPGRLLAALAAGACAIGMSACEIAERPSDQRPAVQTTPVPDPGASTLPASPAPPS</sequence>
<evidence type="ECO:0000256" key="1">
    <source>
        <dbReference type="SAM" id="MobiDB-lite"/>
    </source>
</evidence>
<dbReference type="PROSITE" id="PS51257">
    <property type="entry name" value="PROKAR_LIPOPROTEIN"/>
    <property type="match status" value="1"/>
</dbReference>
<comment type="caution">
    <text evidence="3">The sequence shown here is derived from an EMBL/GenBank/DDBJ whole genome shotgun (WGS) entry which is preliminary data.</text>
</comment>
<protein>
    <submittedName>
        <fullName evidence="3">Uncharacterized protein</fullName>
    </submittedName>
</protein>
<feature type="region of interest" description="Disordered" evidence="1">
    <location>
        <begin position="36"/>
        <end position="65"/>
    </location>
</feature>
<name>A0ABW2SM20_9ACTO</name>
<dbReference type="EMBL" id="JBHTEF010000001">
    <property type="protein sequence ID" value="MFC7580653.1"/>
    <property type="molecule type" value="Genomic_DNA"/>
</dbReference>